<feature type="domain" description="Ribosomal protein L9" evidence="9">
    <location>
        <begin position="1"/>
        <end position="47"/>
    </location>
</feature>
<feature type="compositionally biased region" description="Basic and acidic residues" evidence="8">
    <location>
        <begin position="46"/>
        <end position="74"/>
    </location>
</feature>
<dbReference type="RefSeq" id="WP_085544119.1">
    <property type="nucleotide sequence ID" value="NZ_FXBB01000007.1"/>
</dbReference>
<dbReference type="GO" id="GO:0019843">
    <property type="term" value="F:rRNA binding"/>
    <property type="evidence" value="ECO:0007669"/>
    <property type="project" value="UniProtKB-UniRule"/>
</dbReference>
<dbReference type="InterPro" id="IPR020070">
    <property type="entry name" value="Ribosomal_bL9_N"/>
</dbReference>
<dbReference type="Pfam" id="PF03948">
    <property type="entry name" value="Ribosomal_L9_C"/>
    <property type="match status" value="1"/>
</dbReference>
<proteinExistence type="inferred from homology"/>
<dbReference type="EMBL" id="FXBB01000007">
    <property type="protein sequence ID" value="SMG21441.1"/>
    <property type="molecule type" value="Genomic_DNA"/>
</dbReference>
<comment type="similarity">
    <text evidence="1 7">Belongs to the bacterial ribosomal protein bL9 family.</text>
</comment>
<evidence type="ECO:0000256" key="4">
    <source>
        <dbReference type="ARBA" id="ARBA00022980"/>
    </source>
</evidence>
<dbReference type="PANTHER" id="PTHR21368">
    <property type="entry name" value="50S RIBOSOMAL PROTEIN L9"/>
    <property type="match status" value="1"/>
</dbReference>
<feature type="region of interest" description="Disordered" evidence="8">
    <location>
        <begin position="46"/>
        <end position="79"/>
    </location>
</feature>
<dbReference type="HAMAP" id="MF_00503">
    <property type="entry name" value="Ribosomal_bL9"/>
    <property type="match status" value="1"/>
</dbReference>
<dbReference type="Pfam" id="PF01281">
    <property type="entry name" value="Ribosomal_L9_N"/>
    <property type="match status" value="1"/>
</dbReference>
<keyword evidence="2 7" id="KW-0699">rRNA-binding</keyword>
<dbReference type="GO" id="GO:0003735">
    <property type="term" value="F:structural constituent of ribosome"/>
    <property type="evidence" value="ECO:0007669"/>
    <property type="project" value="InterPro"/>
</dbReference>
<evidence type="ECO:0000259" key="10">
    <source>
        <dbReference type="Pfam" id="PF03948"/>
    </source>
</evidence>
<dbReference type="InterPro" id="IPR036935">
    <property type="entry name" value="Ribosomal_bL9_N_sf"/>
</dbReference>
<evidence type="ECO:0000256" key="2">
    <source>
        <dbReference type="ARBA" id="ARBA00022730"/>
    </source>
</evidence>
<evidence type="ECO:0000256" key="1">
    <source>
        <dbReference type="ARBA" id="ARBA00010605"/>
    </source>
</evidence>
<evidence type="ECO:0000256" key="3">
    <source>
        <dbReference type="ARBA" id="ARBA00022884"/>
    </source>
</evidence>
<dbReference type="InterPro" id="IPR000244">
    <property type="entry name" value="Ribosomal_bL9"/>
</dbReference>
<dbReference type="Gene3D" id="3.10.430.100">
    <property type="entry name" value="Ribosomal protein L9, C-terminal domain"/>
    <property type="match status" value="1"/>
</dbReference>
<evidence type="ECO:0000259" key="9">
    <source>
        <dbReference type="Pfam" id="PF01281"/>
    </source>
</evidence>
<evidence type="ECO:0000256" key="8">
    <source>
        <dbReference type="SAM" id="MobiDB-lite"/>
    </source>
</evidence>
<sequence length="148" mass="16280">MKVILKEDVKKLGSKDQVVEVSDGYARNFLFPKGLALEADSANMKQLREKNESQAKKEQQARSKAEEDKKKLQDRQVSVSVSAGEGGRLFGSVTTAQIADAVKEQFGIAVDKKNVKMADAIKSLGSYPFSIKLYHSVEVSMTLKVEAL</sequence>
<dbReference type="OrthoDB" id="9788336at2"/>
<dbReference type="AlphaFoldDB" id="A0A1X7J1I0"/>
<dbReference type="GO" id="GO:0006412">
    <property type="term" value="P:translation"/>
    <property type="evidence" value="ECO:0007669"/>
    <property type="project" value="UniProtKB-UniRule"/>
</dbReference>
<dbReference type="SUPFAM" id="SSF55653">
    <property type="entry name" value="Ribosomal protein L9 C-domain"/>
    <property type="match status" value="1"/>
</dbReference>
<evidence type="ECO:0000256" key="7">
    <source>
        <dbReference type="HAMAP-Rule" id="MF_00503"/>
    </source>
</evidence>
<dbReference type="InterPro" id="IPR020594">
    <property type="entry name" value="Ribosomal_bL9_bac/chp"/>
</dbReference>
<dbReference type="Gene3D" id="3.40.5.10">
    <property type="entry name" value="Ribosomal protein L9, N-terminal domain"/>
    <property type="match status" value="1"/>
</dbReference>
<gene>
    <name evidence="7" type="primary">rplI</name>
    <name evidence="11" type="ORF">SAMN06275492_10756</name>
</gene>
<evidence type="ECO:0000313" key="11">
    <source>
        <dbReference type="EMBL" id="SMG21441.1"/>
    </source>
</evidence>
<evidence type="ECO:0000256" key="5">
    <source>
        <dbReference type="ARBA" id="ARBA00023274"/>
    </source>
</evidence>
<dbReference type="InterPro" id="IPR020069">
    <property type="entry name" value="Ribosomal_bL9_C"/>
</dbReference>
<keyword evidence="12" id="KW-1185">Reference proteome</keyword>
<evidence type="ECO:0000256" key="6">
    <source>
        <dbReference type="ARBA" id="ARBA00035292"/>
    </source>
</evidence>
<organism evidence="11 12">
    <name type="scientific">Dethiosulfovibrio salsuginis</name>
    <dbReference type="NCBI Taxonomy" id="561720"/>
    <lineage>
        <taxon>Bacteria</taxon>
        <taxon>Thermotogati</taxon>
        <taxon>Synergistota</taxon>
        <taxon>Synergistia</taxon>
        <taxon>Synergistales</taxon>
        <taxon>Dethiosulfovibrionaceae</taxon>
        <taxon>Dethiosulfovibrio</taxon>
    </lineage>
</organism>
<dbReference type="SUPFAM" id="SSF55658">
    <property type="entry name" value="L9 N-domain-like"/>
    <property type="match status" value="1"/>
</dbReference>
<dbReference type="GO" id="GO:0005840">
    <property type="term" value="C:ribosome"/>
    <property type="evidence" value="ECO:0007669"/>
    <property type="project" value="UniProtKB-KW"/>
</dbReference>
<dbReference type="STRING" id="561720.SAMN06275492_10756"/>
<dbReference type="InterPro" id="IPR036791">
    <property type="entry name" value="Ribosomal_bL9_C_sf"/>
</dbReference>
<name>A0A1X7J1I0_9BACT</name>
<dbReference type="Proteomes" id="UP000193355">
    <property type="component" value="Unassembled WGS sequence"/>
</dbReference>
<reference evidence="12" key="1">
    <citation type="submission" date="2017-04" db="EMBL/GenBank/DDBJ databases">
        <authorList>
            <person name="Varghese N."/>
            <person name="Submissions S."/>
        </authorList>
    </citation>
    <scope>NUCLEOTIDE SEQUENCE [LARGE SCALE GENOMIC DNA]</scope>
    <source>
        <strain evidence="12">USBA 82</strain>
    </source>
</reference>
<comment type="function">
    <text evidence="7">Binds to the 23S rRNA.</text>
</comment>
<keyword evidence="4 7" id="KW-0689">Ribosomal protein</keyword>
<feature type="domain" description="Large ribosomal subunit protein bL9 C-terminal" evidence="10">
    <location>
        <begin position="64"/>
        <end position="147"/>
    </location>
</feature>
<protein>
    <recommendedName>
        <fullName evidence="6 7">Large ribosomal subunit protein bL9</fullName>
    </recommendedName>
</protein>
<dbReference type="NCBIfam" id="TIGR00158">
    <property type="entry name" value="L9"/>
    <property type="match status" value="1"/>
</dbReference>
<evidence type="ECO:0000313" key="12">
    <source>
        <dbReference type="Proteomes" id="UP000193355"/>
    </source>
</evidence>
<accession>A0A1X7J1I0</accession>
<dbReference type="GO" id="GO:1990904">
    <property type="term" value="C:ribonucleoprotein complex"/>
    <property type="evidence" value="ECO:0007669"/>
    <property type="project" value="UniProtKB-KW"/>
</dbReference>
<keyword evidence="3 7" id="KW-0694">RNA-binding</keyword>
<keyword evidence="5 7" id="KW-0687">Ribonucleoprotein</keyword>
<dbReference type="InterPro" id="IPR009027">
    <property type="entry name" value="Ribosomal_bL9/RNase_H1_N"/>
</dbReference>